<evidence type="ECO:0000256" key="3">
    <source>
        <dbReference type="ARBA" id="ARBA00022692"/>
    </source>
</evidence>
<feature type="transmembrane region" description="Helical" evidence="6">
    <location>
        <begin position="132"/>
        <end position="153"/>
    </location>
</feature>
<feature type="transmembrane region" description="Helical" evidence="6">
    <location>
        <begin position="99"/>
        <end position="120"/>
    </location>
</feature>
<feature type="domain" description="Major facilitator superfamily (MFS) profile" evidence="7">
    <location>
        <begin position="5"/>
        <end position="386"/>
    </location>
</feature>
<evidence type="ECO:0000313" key="8">
    <source>
        <dbReference type="EMBL" id="MEQ6356292.1"/>
    </source>
</evidence>
<feature type="transmembrane region" description="Helical" evidence="6">
    <location>
        <begin position="159"/>
        <end position="179"/>
    </location>
</feature>
<proteinExistence type="predicted"/>
<dbReference type="InterPro" id="IPR036259">
    <property type="entry name" value="MFS_trans_sf"/>
</dbReference>
<name>A0ABV1MUU7_9BACI</name>
<feature type="transmembrane region" description="Helical" evidence="6">
    <location>
        <begin position="245"/>
        <end position="267"/>
    </location>
</feature>
<feature type="transmembrane region" description="Helical" evidence="6">
    <location>
        <begin position="330"/>
        <end position="351"/>
    </location>
</feature>
<evidence type="ECO:0000256" key="2">
    <source>
        <dbReference type="ARBA" id="ARBA00022448"/>
    </source>
</evidence>
<dbReference type="PANTHER" id="PTHR23523:SF2">
    <property type="entry name" value="2-NITROIMIDAZOLE TRANSPORTER"/>
    <property type="match status" value="1"/>
</dbReference>
<gene>
    <name evidence="8" type="ORF">ABNX05_16815</name>
</gene>
<keyword evidence="9" id="KW-1185">Reference proteome</keyword>
<organism evidence="8 9">
    <name type="scientific">Lysinibacillus zambalensis</name>
    <dbReference type="NCBI Taxonomy" id="3160866"/>
    <lineage>
        <taxon>Bacteria</taxon>
        <taxon>Bacillati</taxon>
        <taxon>Bacillota</taxon>
        <taxon>Bacilli</taxon>
        <taxon>Bacillales</taxon>
        <taxon>Bacillaceae</taxon>
        <taxon>Lysinibacillus</taxon>
    </lineage>
</organism>
<feature type="transmembrane region" description="Helical" evidence="6">
    <location>
        <begin position="76"/>
        <end position="93"/>
    </location>
</feature>
<comment type="subcellular location">
    <subcellularLocation>
        <location evidence="1">Cell membrane</location>
        <topology evidence="1">Multi-pass membrane protein</topology>
    </subcellularLocation>
</comment>
<dbReference type="InterPro" id="IPR020846">
    <property type="entry name" value="MFS_dom"/>
</dbReference>
<feature type="transmembrane region" description="Helical" evidence="6">
    <location>
        <begin position="357"/>
        <end position="378"/>
    </location>
</feature>
<keyword evidence="2" id="KW-0813">Transport</keyword>
<feature type="transmembrane region" description="Helical" evidence="6">
    <location>
        <begin position="210"/>
        <end position="233"/>
    </location>
</feature>
<reference evidence="8 9" key="1">
    <citation type="submission" date="2024-06" db="EMBL/GenBank/DDBJ databases">
        <title>Lysinibacillus zambalefons sp. nov., a Novel Firmicute Isolated from the Poon Bato Zambales Hyperalkaline Spring.</title>
        <authorList>
            <person name="Aja J.A."/>
            <person name="Lazaro J.E.H."/>
            <person name="Llorin L.D."/>
            <person name="Lim K.R."/>
            <person name="Teodosio J."/>
            <person name="Dalisay D.S."/>
        </authorList>
    </citation>
    <scope>NUCLEOTIDE SEQUENCE [LARGE SCALE GENOMIC DNA]</scope>
    <source>
        <strain evidence="8 9">M3</strain>
    </source>
</reference>
<evidence type="ECO:0000256" key="4">
    <source>
        <dbReference type="ARBA" id="ARBA00022989"/>
    </source>
</evidence>
<dbReference type="Gene3D" id="1.20.1250.20">
    <property type="entry name" value="MFS general substrate transporter like domains"/>
    <property type="match status" value="2"/>
</dbReference>
<feature type="transmembrane region" description="Helical" evidence="6">
    <location>
        <begin position="44"/>
        <end position="64"/>
    </location>
</feature>
<keyword evidence="4 6" id="KW-1133">Transmembrane helix</keyword>
<feature type="transmembrane region" description="Helical" evidence="6">
    <location>
        <begin position="274"/>
        <end position="292"/>
    </location>
</feature>
<dbReference type="PANTHER" id="PTHR23523">
    <property type="match status" value="1"/>
</dbReference>
<dbReference type="Pfam" id="PF07690">
    <property type="entry name" value="MFS_1"/>
    <property type="match status" value="1"/>
</dbReference>
<dbReference type="InterPro" id="IPR011701">
    <property type="entry name" value="MFS"/>
</dbReference>
<evidence type="ECO:0000256" key="1">
    <source>
        <dbReference type="ARBA" id="ARBA00004651"/>
    </source>
</evidence>
<keyword evidence="3 6" id="KW-0812">Transmembrane</keyword>
<dbReference type="InterPro" id="IPR052524">
    <property type="entry name" value="MFS_Cyanate_Porter"/>
</dbReference>
<evidence type="ECO:0000259" key="7">
    <source>
        <dbReference type="PROSITE" id="PS50850"/>
    </source>
</evidence>
<dbReference type="PROSITE" id="PS50850">
    <property type="entry name" value="MFS"/>
    <property type="match status" value="1"/>
</dbReference>
<evidence type="ECO:0000256" key="6">
    <source>
        <dbReference type="SAM" id="Phobius"/>
    </source>
</evidence>
<dbReference type="SUPFAM" id="SSF103473">
    <property type="entry name" value="MFS general substrate transporter"/>
    <property type="match status" value="1"/>
</dbReference>
<sequence>MNVKRTIIPIIAIILASFNLRPVITSVSPLLGTIRESLQMSAATASLLTSLAVLCMGLFAPFAIKLANRFSIERAIAYSLILIGLATAARFFAYSAWVMLLTAFLAGIGIAIAGPLLSGFIKQNFTNPSRIVGIYSLALVVGASLGSGLSLPLSALFHTWQASAASWAILAIIAVFFWWKPIEKEPFTNTGSDASGSDNNLKKLFTDQKAWLLTAFFGLMAFMFYTIMAWLPPIVEDMGYSKQQAGMMLTLLTVAQMPATFFVPILNNRFQHRAVWLVGCSLLELIGLSMLLFSVNPWLSSLFIGIGAGGLFSLGLTLPIDEAKNIKEASILAAMTQSVGFIFAALGPFFVGLVRDYTGSFTAATIGMLVIVIAMILIQIKIGNQKHQQIK</sequence>
<evidence type="ECO:0000313" key="9">
    <source>
        <dbReference type="Proteomes" id="UP001478862"/>
    </source>
</evidence>
<feature type="transmembrane region" description="Helical" evidence="6">
    <location>
        <begin position="298"/>
        <end position="318"/>
    </location>
</feature>
<dbReference type="EMBL" id="JBEGDG010000013">
    <property type="protein sequence ID" value="MEQ6356292.1"/>
    <property type="molecule type" value="Genomic_DNA"/>
</dbReference>
<keyword evidence="5 6" id="KW-0472">Membrane</keyword>
<accession>A0ABV1MUU7</accession>
<comment type="caution">
    <text evidence="8">The sequence shown here is derived from an EMBL/GenBank/DDBJ whole genome shotgun (WGS) entry which is preliminary data.</text>
</comment>
<dbReference type="Proteomes" id="UP001478862">
    <property type="component" value="Unassembled WGS sequence"/>
</dbReference>
<evidence type="ECO:0000256" key="5">
    <source>
        <dbReference type="ARBA" id="ARBA00023136"/>
    </source>
</evidence>
<protein>
    <submittedName>
        <fullName evidence="8">MFS transporter</fullName>
    </submittedName>
</protein>
<dbReference type="RefSeq" id="WP_349660767.1">
    <property type="nucleotide sequence ID" value="NZ_JBEGDG010000013.1"/>
</dbReference>
<feature type="transmembrane region" description="Helical" evidence="6">
    <location>
        <begin position="7"/>
        <end position="24"/>
    </location>
</feature>